<dbReference type="Gene3D" id="2.60.120.10">
    <property type="entry name" value="Jelly Rolls"/>
    <property type="match status" value="1"/>
</dbReference>
<sequence>MTPSRIIELLGLEPLPIEGGLFTQSWRDERCSAIYYLLAAPEFSAFHRLDRVEIFAYHAGAPVRMLLLEDGRIVERVLGPDLAAGQRPQVVVPGGVWQAAETLGAWSLLGTVVVPAYTDSCVEFAVADELVGEYGERVRGLCR</sequence>
<comment type="caution">
    <text evidence="2">The sequence shown here is derived from an EMBL/GenBank/DDBJ whole genome shotgun (WGS) entry which is preliminary data.</text>
</comment>
<dbReference type="InterPro" id="IPR039935">
    <property type="entry name" value="YML079W-like"/>
</dbReference>
<dbReference type="OrthoDB" id="9798288at2"/>
<proteinExistence type="predicted"/>
<dbReference type="InterPro" id="IPR011051">
    <property type="entry name" value="RmlC_Cupin_sf"/>
</dbReference>
<dbReference type="EMBL" id="MSIE01000001">
    <property type="protein sequence ID" value="OLF19670.1"/>
    <property type="molecule type" value="Genomic_DNA"/>
</dbReference>
<evidence type="ECO:0000313" key="2">
    <source>
        <dbReference type="EMBL" id="OLF19670.1"/>
    </source>
</evidence>
<dbReference type="InterPro" id="IPR014710">
    <property type="entry name" value="RmlC-like_jellyroll"/>
</dbReference>
<dbReference type="InterPro" id="IPR009327">
    <property type="entry name" value="Cupin_DUF985"/>
</dbReference>
<gene>
    <name evidence="2" type="ORF">BU204_01390</name>
</gene>
<dbReference type="Proteomes" id="UP000185596">
    <property type="component" value="Unassembled WGS sequence"/>
</dbReference>
<accession>A0A1Q8CZ85</accession>
<feature type="domain" description="DUF985" evidence="1">
    <location>
        <begin position="5"/>
        <end position="124"/>
    </location>
</feature>
<evidence type="ECO:0000313" key="3">
    <source>
        <dbReference type="Proteomes" id="UP000185596"/>
    </source>
</evidence>
<dbReference type="PANTHER" id="PTHR33387:SF3">
    <property type="entry name" value="DUF985 DOMAIN-CONTAINING PROTEIN"/>
    <property type="match status" value="1"/>
</dbReference>
<name>A0A1Q8CZ85_9PSEU</name>
<keyword evidence="3" id="KW-1185">Reference proteome</keyword>
<evidence type="ECO:0000259" key="1">
    <source>
        <dbReference type="Pfam" id="PF06172"/>
    </source>
</evidence>
<dbReference type="SUPFAM" id="SSF51182">
    <property type="entry name" value="RmlC-like cupins"/>
    <property type="match status" value="1"/>
</dbReference>
<organism evidence="2 3">
    <name type="scientific">Actinophytocola xanthii</name>
    <dbReference type="NCBI Taxonomy" id="1912961"/>
    <lineage>
        <taxon>Bacteria</taxon>
        <taxon>Bacillati</taxon>
        <taxon>Actinomycetota</taxon>
        <taxon>Actinomycetes</taxon>
        <taxon>Pseudonocardiales</taxon>
        <taxon>Pseudonocardiaceae</taxon>
    </lineage>
</organism>
<protein>
    <recommendedName>
        <fullName evidence="1">DUF985 domain-containing protein</fullName>
    </recommendedName>
</protein>
<reference evidence="2 3" key="1">
    <citation type="submission" date="2016-12" db="EMBL/GenBank/DDBJ databases">
        <title>The draft genome sequence of Actinophytocola sp. 11-183.</title>
        <authorList>
            <person name="Wang W."/>
            <person name="Yuan L."/>
        </authorList>
    </citation>
    <scope>NUCLEOTIDE SEQUENCE [LARGE SCALE GENOMIC DNA]</scope>
    <source>
        <strain evidence="2 3">11-183</strain>
    </source>
</reference>
<dbReference type="PANTHER" id="PTHR33387">
    <property type="entry name" value="RMLC-LIKE JELLY ROLL FOLD PROTEIN"/>
    <property type="match status" value="1"/>
</dbReference>
<dbReference type="CDD" id="cd06121">
    <property type="entry name" value="cupin_YML079wp"/>
    <property type="match status" value="1"/>
</dbReference>
<dbReference type="AlphaFoldDB" id="A0A1Q8CZ85"/>
<dbReference type="Pfam" id="PF06172">
    <property type="entry name" value="Cupin_5"/>
    <property type="match status" value="1"/>
</dbReference>